<evidence type="ECO:0000313" key="2">
    <source>
        <dbReference type="EMBL" id="NOV50943.1"/>
    </source>
</evidence>
<feature type="signal peptide" evidence="1">
    <location>
        <begin position="1"/>
        <end position="15"/>
    </location>
</feature>
<feature type="chain" id="PRO_5026918601" evidence="1">
    <location>
        <begin position="16"/>
        <end position="97"/>
    </location>
</feature>
<dbReference type="EMBL" id="GIIL01007217">
    <property type="protein sequence ID" value="NOV50943.1"/>
    <property type="molecule type" value="Transcribed_RNA"/>
</dbReference>
<keyword evidence="1" id="KW-0732">Signal</keyword>
<dbReference type="AlphaFoldDB" id="A0A6M2DXZ8"/>
<evidence type="ECO:0000256" key="1">
    <source>
        <dbReference type="SAM" id="SignalP"/>
    </source>
</evidence>
<reference evidence="2" key="1">
    <citation type="submission" date="2020-03" db="EMBL/GenBank/DDBJ databases">
        <title>Transcriptomic Profiling of the Digestive Tract of the Rat Flea, Xenopsylla cheopis, Following Blood Feeding and Infection with Yersinia pestis.</title>
        <authorList>
            <person name="Bland D.M."/>
            <person name="Martens C.A."/>
            <person name="Virtaneva K."/>
            <person name="Kanakabandi K."/>
            <person name="Long D."/>
            <person name="Rosenke R."/>
            <person name="Saturday G.A."/>
            <person name="Hoyt F.H."/>
            <person name="Bruno D.P."/>
            <person name="Ribeiro J.M.C."/>
            <person name="Hinnebusch J."/>
        </authorList>
    </citation>
    <scope>NUCLEOTIDE SEQUENCE</scope>
</reference>
<proteinExistence type="predicted"/>
<protein>
    <submittedName>
        <fullName evidence="2">Putative secreted protein</fullName>
    </submittedName>
</protein>
<accession>A0A6M2DXZ8</accession>
<organism evidence="2">
    <name type="scientific">Xenopsylla cheopis</name>
    <name type="common">Oriental rat flea</name>
    <name type="synonym">Pulex cheopis</name>
    <dbReference type="NCBI Taxonomy" id="163159"/>
    <lineage>
        <taxon>Eukaryota</taxon>
        <taxon>Metazoa</taxon>
        <taxon>Ecdysozoa</taxon>
        <taxon>Arthropoda</taxon>
        <taxon>Hexapoda</taxon>
        <taxon>Insecta</taxon>
        <taxon>Pterygota</taxon>
        <taxon>Neoptera</taxon>
        <taxon>Endopterygota</taxon>
        <taxon>Siphonaptera</taxon>
        <taxon>Pulicidae</taxon>
        <taxon>Xenopsyllinae</taxon>
        <taxon>Xenopsylla</taxon>
    </lineage>
</organism>
<name>A0A6M2DXZ8_XENCH</name>
<sequence length="97" mass="11377">MSLLLDLFLFDLALTKGVFKQERATVNSNYDLWNYYLLTRYANNSKIPFDTNALTHILCPIKPLITSDKLAFSSLTFIQSHHLYSSCSSNRRFFFQW</sequence>